<keyword evidence="2" id="KW-1185">Reference proteome</keyword>
<name>A0A5B7G1T0_PORTR</name>
<dbReference type="AlphaFoldDB" id="A0A5B7G1T0"/>
<proteinExistence type="predicted"/>
<comment type="caution">
    <text evidence="1">The sequence shown here is derived from an EMBL/GenBank/DDBJ whole genome shotgun (WGS) entry which is preliminary data.</text>
</comment>
<accession>A0A5B7G1T0</accession>
<evidence type="ECO:0000313" key="1">
    <source>
        <dbReference type="EMBL" id="MPC54010.1"/>
    </source>
</evidence>
<dbReference type="EMBL" id="VSRR010012047">
    <property type="protein sequence ID" value="MPC54010.1"/>
    <property type="molecule type" value="Genomic_DNA"/>
</dbReference>
<gene>
    <name evidence="1" type="ORF">E2C01_047916</name>
</gene>
<sequence length="24" mass="2910">MARREGVRKIHRFGIRSCFVYTIL</sequence>
<evidence type="ECO:0000313" key="2">
    <source>
        <dbReference type="Proteomes" id="UP000324222"/>
    </source>
</evidence>
<reference evidence="1 2" key="1">
    <citation type="submission" date="2019-05" db="EMBL/GenBank/DDBJ databases">
        <title>Another draft genome of Portunus trituberculatus and its Hox gene families provides insights of decapod evolution.</title>
        <authorList>
            <person name="Jeong J.-H."/>
            <person name="Song I."/>
            <person name="Kim S."/>
            <person name="Choi T."/>
            <person name="Kim D."/>
            <person name="Ryu S."/>
            <person name="Kim W."/>
        </authorList>
    </citation>
    <scope>NUCLEOTIDE SEQUENCE [LARGE SCALE GENOMIC DNA]</scope>
    <source>
        <tissue evidence="1">Muscle</tissue>
    </source>
</reference>
<dbReference type="Proteomes" id="UP000324222">
    <property type="component" value="Unassembled WGS sequence"/>
</dbReference>
<protein>
    <submittedName>
        <fullName evidence="1">Uncharacterized protein</fullName>
    </submittedName>
</protein>
<organism evidence="1 2">
    <name type="scientific">Portunus trituberculatus</name>
    <name type="common">Swimming crab</name>
    <name type="synonym">Neptunus trituberculatus</name>
    <dbReference type="NCBI Taxonomy" id="210409"/>
    <lineage>
        <taxon>Eukaryota</taxon>
        <taxon>Metazoa</taxon>
        <taxon>Ecdysozoa</taxon>
        <taxon>Arthropoda</taxon>
        <taxon>Crustacea</taxon>
        <taxon>Multicrustacea</taxon>
        <taxon>Malacostraca</taxon>
        <taxon>Eumalacostraca</taxon>
        <taxon>Eucarida</taxon>
        <taxon>Decapoda</taxon>
        <taxon>Pleocyemata</taxon>
        <taxon>Brachyura</taxon>
        <taxon>Eubrachyura</taxon>
        <taxon>Portunoidea</taxon>
        <taxon>Portunidae</taxon>
        <taxon>Portuninae</taxon>
        <taxon>Portunus</taxon>
    </lineage>
</organism>